<evidence type="ECO:0000313" key="2">
    <source>
        <dbReference type="Proteomes" id="UP000677244"/>
    </source>
</evidence>
<dbReference type="RefSeq" id="WP_209143825.1">
    <property type="nucleotide sequence ID" value="NZ_JAGHKO010000017.1"/>
</dbReference>
<evidence type="ECO:0008006" key="3">
    <source>
        <dbReference type="Google" id="ProtNLM"/>
    </source>
</evidence>
<comment type="caution">
    <text evidence="1">The sequence shown here is derived from an EMBL/GenBank/DDBJ whole genome shotgun (WGS) entry which is preliminary data.</text>
</comment>
<proteinExistence type="predicted"/>
<evidence type="ECO:0000313" key="1">
    <source>
        <dbReference type="EMBL" id="MBO9204845.1"/>
    </source>
</evidence>
<accession>A0ABS3Z3X4</accession>
<sequence>MNQIPEDYTDFLYWVKETTESFWAKESEDDEDNEPGTEWLHDAKWIGLSENEIDDIEKKYSIKFNQEHRAFLRILHAIDRKEEIMYKESFDENSPIITEKRPFFYNWLEDETEIKERFEWPYRTILQDVLGVNGVWLQSWGPCPQTDEDKTSIFLSWFNKTPRLLPVRGHRFSVSDPDLKDKPVLSVWGSDIIVYGWNFRHYLLHELEDHLGLWESVYDEEDECFYSESNKKIKEIYEQEYTLSKERDIPFWKEMIMYWSSGWYSFGLEYPQKDNSIRQPIVKANLPDDKDNNPKTFNSF</sequence>
<dbReference type="PANTHER" id="PTHR32011">
    <property type="entry name" value="OS08G0472400 PROTEIN"/>
    <property type="match status" value="1"/>
</dbReference>
<keyword evidence="2" id="KW-1185">Reference proteome</keyword>
<dbReference type="EMBL" id="JAGHKO010000017">
    <property type="protein sequence ID" value="MBO9204845.1"/>
    <property type="molecule type" value="Genomic_DNA"/>
</dbReference>
<dbReference type="PANTHER" id="PTHR32011:SF2">
    <property type="entry name" value="OS08G0472400 PROTEIN"/>
    <property type="match status" value="1"/>
</dbReference>
<organism evidence="1 2">
    <name type="scientific">Niastella soli</name>
    <dbReference type="NCBI Taxonomy" id="2821487"/>
    <lineage>
        <taxon>Bacteria</taxon>
        <taxon>Pseudomonadati</taxon>
        <taxon>Bacteroidota</taxon>
        <taxon>Chitinophagia</taxon>
        <taxon>Chitinophagales</taxon>
        <taxon>Chitinophagaceae</taxon>
        <taxon>Niastella</taxon>
    </lineage>
</organism>
<reference evidence="1 2" key="1">
    <citation type="submission" date="2021-03" db="EMBL/GenBank/DDBJ databases">
        <title>Assistant Professor.</title>
        <authorList>
            <person name="Huq M.A."/>
        </authorList>
    </citation>
    <scope>NUCLEOTIDE SEQUENCE [LARGE SCALE GENOMIC DNA]</scope>
    <source>
        <strain evidence="1 2">MAH-29</strain>
    </source>
</reference>
<dbReference type="Proteomes" id="UP000677244">
    <property type="component" value="Unassembled WGS sequence"/>
</dbReference>
<protein>
    <recommendedName>
        <fullName evidence="3">Knr4/Smi1-like domain-containing protein</fullName>
    </recommendedName>
</protein>
<name>A0ABS3Z3X4_9BACT</name>
<gene>
    <name evidence="1" type="ORF">J7I42_31435</name>
</gene>